<evidence type="ECO:0000256" key="1">
    <source>
        <dbReference type="SAM" id="MobiDB-lite"/>
    </source>
</evidence>
<keyword evidence="4" id="KW-1185">Reference proteome</keyword>
<gene>
    <name evidence="3" type="ORF">Sviol_54870</name>
</gene>
<feature type="region of interest" description="Disordered" evidence="1">
    <location>
        <begin position="169"/>
        <end position="188"/>
    </location>
</feature>
<evidence type="ECO:0000256" key="2">
    <source>
        <dbReference type="SAM" id="SignalP"/>
    </source>
</evidence>
<dbReference type="Proteomes" id="UP001050808">
    <property type="component" value="Unassembled WGS sequence"/>
</dbReference>
<protein>
    <recommendedName>
        <fullName evidence="5">Lipoprotein</fullName>
    </recommendedName>
</protein>
<feature type="compositionally biased region" description="Low complexity" evidence="1">
    <location>
        <begin position="27"/>
        <end position="48"/>
    </location>
</feature>
<keyword evidence="2" id="KW-0732">Signal</keyword>
<feature type="signal peptide" evidence="2">
    <location>
        <begin position="1"/>
        <end position="24"/>
    </location>
</feature>
<evidence type="ECO:0008006" key="5">
    <source>
        <dbReference type="Google" id="ProtNLM"/>
    </source>
</evidence>
<proteinExistence type="predicted"/>
<comment type="caution">
    <text evidence="3">The sequence shown here is derived from an EMBL/GenBank/DDBJ whole genome shotgun (WGS) entry which is preliminary data.</text>
</comment>
<name>A0ABQ3QUX9_9ACTN</name>
<accession>A0ABQ3QUX9</accession>
<reference evidence="3" key="1">
    <citation type="submission" date="2024-05" db="EMBL/GenBank/DDBJ databases">
        <title>Whole genome shotgun sequence of Streptomyces violascens NBRC 12920.</title>
        <authorList>
            <person name="Komaki H."/>
            <person name="Tamura T."/>
        </authorList>
    </citation>
    <scope>NUCLEOTIDE SEQUENCE</scope>
    <source>
        <strain evidence="3">NBRC 12920</strain>
    </source>
</reference>
<evidence type="ECO:0000313" key="3">
    <source>
        <dbReference type="EMBL" id="GHI41079.1"/>
    </source>
</evidence>
<feature type="chain" id="PRO_5045126942" description="Lipoprotein" evidence="2">
    <location>
        <begin position="25"/>
        <end position="225"/>
    </location>
</feature>
<dbReference type="EMBL" id="BNDY01000017">
    <property type="protein sequence ID" value="GHI41079.1"/>
    <property type="molecule type" value="Genomic_DNA"/>
</dbReference>
<organism evidence="3 4">
    <name type="scientific">Streptomyces violascens</name>
    <dbReference type="NCBI Taxonomy" id="67381"/>
    <lineage>
        <taxon>Bacteria</taxon>
        <taxon>Bacillati</taxon>
        <taxon>Actinomycetota</taxon>
        <taxon>Actinomycetes</taxon>
        <taxon>Kitasatosporales</taxon>
        <taxon>Streptomycetaceae</taxon>
        <taxon>Streptomyces</taxon>
    </lineage>
</organism>
<evidence type="ECO:0000313" key="4">
    <source>
        <dbReference type="Proteomes" id="UP001050808"/>
    </source>
</evidence>
<dbReference type="PROSITE" id="PS51257">
    <property type="entry name" value="PROKAR_LIPOPROTEIN"/>
    <property type="match status" value="1"/>
</dbReference>
<feature type="region of interest" description="Disordered" evidence="1">
    <location>
        <begin position="27"/>
        <end position="67"/>
    </location>
</feature>
<sequence>MIVRRRLAVTATAVLLAVASAACSGGKTSTGAKGSASHQSSPAANPSGPAGPPAILQNGPGPQTKYTVQAQPPAGSCHYRYTADKQPLPDLKCTPGALNPKVTQANLNETVCKAGYTATIRPPASVTGAEKAANAKSYSYTGPMGDAEEDHLVSLVLGGDPNSPLNLWVEPPSPDHKPGGGPNNPKDVVESKLSKAVCSGKVQLAAAQSAIATDWTTALTRLGLK</sequence>